<protein>
    <submittedName>
        <fullName evidence="1">DUF3618 domain-containing protein</fullName>
    </submittedName>
</protein>
<reference evidence="1 2" key="1">
    <citation type="submission" date="2020-12" db="EMBL/GenBank/DDBJ databases">
        <title>Brachybacterium sp. MASK1Z-5, whole genome shotgun sequence.</title>
        <authorList>
            <person name="Tuo L."/>
        </authorList>
    </citation>
    <scope>NUCLEOTIDE SEQUENCE [LARGE SCALE GENOMIC DNA]</scope>
    <source>
        <strain evidence="1 2">MASK1Z-5</strain>
    </source>
</reference>
<dbReference type="InterPro" id="IPR022062">
    <property type="entry name" value="DUF3618"/>
</dbReference>
<comment type="caution">
    <text evidence="1">The sequence shown here is derived from an EMBL/GenBank/DDBJ whole genome shotgun (WGS) entry which is preliminary data.</text>
</comment>
<name>A0ABS1BEL4_9MICO</name>
<dbReference type="Pfam" id="PF12277">
    <property type="entry name" value="DUF3618"/>
    <property type="match status" value="1"/>
</dbReference>
<sequence length="46" mass="5298">MRQEATRRQDNLASDIDELVDRVNPKNAVARWANEAVSTVKGLFRR</sequence>
<organism evidence="1 2">
    <name type="scientific">Brachybacterium halotolerans</name>
    <dbReference type="NCBI Taxonomy" id="2795215"/>
    <lineage>
        <taxon>Bacteria</taxon>
        <taxon>Bacillati</taxon>
        <taxon>Actinomycetota</taxon>
        <taxon>Actinomycetes</taxon>
        <taxon>Micrococcales</taxon>
        <taxon>Dermabacteraceae</taxon>
        <taxon>Brachybacterium</taxon>
    </lineage>
</organism>
<accession>A0ABS1BEL4</accession>
<gene>
    <name evidence="1" type="ORF">I8D64_16945</name>
</gene>
<evidence type="ECO:0000313" key="1">
    <source>
        <dbReference type="EMBL" id="MBK0333092.1"/>
    </source>
</evidence>
<dbReference type="EMBL" id="JAEDAJ010000021">
    <property type="protein sequence ID" value="MBK0333092.1"/>
    <property type="molecule type" value="Genomic_DNA"/>
</dbReference>
<dbReference type="Proteomes" id="UP000612352">
    <property type="component" value="Unassembled WGS sequence"/>
</dbReference>
<evidence type="ECO:0000313" key="2">
    <source>
        <dbReference type="Proteomes" id="UP000612352"/>
    </source>
</evidence>
<proteinExistence type="predicted"/>
<keyword evidence="2" id="KW-1185">Reference proteome</keyword>